<proteinExistence type="predicted"/>
<keyword evidence="1" id="KW-1133">Transmembrane helix</keyword>
<dbReference type="KEGG" id="aplc:110982398"/>
<feature type="transmembrane region" description="Helical" evidence="1">
    <location>
        <begin position="33"/>
        <end position="51"/>
    </location>
</feature>
<keyword evidence="2" id="KW-1185">Reference proteome</keyword>
<dbReference type="AlphaFoldDB" id="A0A8B7YVF2"/>
<name>A0A8B7YVF2_ACAPL</name>
<dbReference type="Proteomes" id="UP000694845">
    <property type="component" value="Unplaced"/>
</dbReference>
<evidence type="ECO:0000313" key="2">
    <source>
        <dbReference type="Proteomes" id="UP000694845"/>
    </source>
</evidence>
<organism evidence="2 3">
    <name type="scientific">Acanthaster planci</name>
    <name type="common">Crown-of-thorns starfish</name>
    <dbReference type="NCBI Taxonomy" id="133434"/>
    <lineage>
        <taxon>Eukaryota</taxon>
        <taxon>Metazoa</taxon>
        <taxon>Echinodermata</taxon>
        <taxon>Eleutherozoa</taxon>
        <taxon>Asterozoa</taxon>
        <taxon>Asteroidea</taxon>
        <taxon>Valvatacea</taxon>
        <taxon>Valvatida</taxon>
        <taxon>Acanthasteridae</taxon>
        <taxon>Acanthaster</taxon>
    </lineage>
</organism>
<evidence type="ECO:0000256" key="1">
    <source>
        <dbReference type="SAM" id="Phobius"/>
    </source>
</evidence>
<keyword evidence="1" id="KW-0812">Transmembrane</keyword>
<keyword evidence="1" id="KW-0472">Membrane</keyword>
<accession>A0A8B7YVF2</accession>
<dbReference type="OMA" id="HGCFELV"/>
<protein>
    <submittedName>
        <fullName evidence="3">Uncharacterized protein LOC110982398</fullName>
    </submittedName>
</protein>
<reference evidence="3" key="1">
    <citation type="submission" date="2025-08" db="UniProtKB">
        <authorList>
            <consortium name="RefSeq"/>
        </authorList>
    </citation>
    <scope>IDENTIFICATION</scope>
</reference>
<dbReference type="GeneID" id="110982398"/>
<sequence length="171" mass="19102">MNMCACIDDEMASYGLFTAVIKRAHQLLKMSDVIFPLLSILICISALAGVVEPRKCYQCRYNDWEIDRFDICLDPFLPEPGEVTGVSCNGMCTKSVYTRNGEITAMNRSCIPYTETAEKCIHGCFELVRGGDQRTCVWCCDNNNFCNCADTVTHGHQLGACLLAFLVTWLT</sequence>
<dbReference type="RefSeq" id="XP_022096460.1">
    <property type="nucleotide sequence ID" value="XM_022240768.1"/>
</dbReference>
<gene>
    <name evidence="3" type="primary">LOC110982398</name>
</gene>
<evidence type="ECO:0000313" key="3">
    <source>
        <dbReference type="RefSeq" id="XP_022096460.1"/>
    </source>
</evidence>
<dbReference type="OrthoDB" id="10440214at2759"/>